<accession>A0A067NLF2</accession>
<proteinExistence type="predicted"/>
<reference evidence="2" key="1">
    <citation type="journal article" date="2014" name="Proc. Natl. Acad. Sci. U.S.A.">
        <title>Extensive sampling of basidiomycete genomes demonstrates inadequacy of the white-rot/brown-rot paradigm for wood decay fungi.</title>
        <authorList>
            <person name="Riley R."/>
            <person name="Salamov A.A."/>
            <person name="Brown D.W."/>
            <person name="Nagy L.G."/>
            <person name="Floudas D."/>
            <person name="Held B.W."/>
            <person name="Levasseur A."/>
            <person name="Lombard V."/>
            <person name="Morin E."/>
            <person name="Otillar R."/>
            <person name="Lindquist E.A."/>
            <person name="Sun H."/>
            <person name="LaButti K.M."/>
            <person name="Schmutz J."/>
            <person name="Jabbour D."/>
            <person name="Luo H."/>
            <person name="Baker S.E."/>
            <person name="Pisabarro A.G."/>
            <person name="Walton J.D."/>
            <person name="Blanchette R.A."/>
            <person name="Henrissat B."/>
            <person name="Martin F."/>
            <person name="Cullen D."/>
            <person name="Hibbett D.S."/>
            <person name="Grigoriev I.V."/>
        </authorList>
    </citation>
    <scope>NUCLEOTIDE SEQUENCE [LARGE SCALE GENOMIC DNA]</scope>
    <source>
        <strain evidence="2">PC15</strain>
    </source>
</reference>
<dbReference type="VEuPathDB" id="FungiDB:PLEOSDRAFT_1107362"/>
<dbReference type="AlphaFoldDB" id="A0A067NLF2"/>
<organism evidence="1 2">
    <name type="scientific">Pleurotus ostreatus (strain PC15)</name>
    <name type="common">Oyster mushroom</name>
    <dbReference type="NCBI Taxonomy" id="1137138"/>
    <lineage>
        <taxon>Eukaryota</taxon>
        <taxon>Fungi</taxon>
        <taxon>Dikarya</taxon>
        <taxon>Basidiomycota</taxon>
        <taxon>Agaricomycotina</taxon>
        <taxon>Agaricomycetes</taxon>
        <taxon>Agaricomycetidae</taxon>
        <taxon>Agaricales</taxon>
        <taxon>Pleurotineae</taxon>
        <taxon>Pleurotaceae</taxon>
        <taxon>Pleurotus</taxon>
    </lineage>
</organism>
<evidence type="ECO:0000313" key="1">
    <source>
        <dbReference type="EMBL" id="KDQ24431.1"/>
    </source>
</evidence>
<protein>
    <submittedName>
        <fullName evidence="1">Uncharacterized protein</fullName>
    </submittedName>
</protein>
<dbReference type="OrthoDB" id="3084848at2759"/>
<sequence>MTSSVVARAIPGIDGEHIHCRPLFIVDRHSVPTPIHQAPYYLVSCGEIVNIFPAYAFDDVLDLRLKGAATRTFSTLSQAASAAVSFCGKHHPAREHASSLLYRRPLTTYMEDFPIILRTSRDNWKEGLSFTPLSGDLFSPPPLPLEHRSTQLSINPAPPLLECSSDSDDEIQIIRHCINLLTPPLLEDAAANAQIRDGVVDAVDPTLEAAAHGSNTNTQGNSAVNEAPVFYLIRLETDRSYLFKDVRAASRVLREWNRDEGSYGDFIVSNGVFQSPDSLLRDGAIPENNYYFAVRGHANDGHSVFSSARPAQAFFEEQCRLQPLSSMMITPHYMLAGEWAFEITQDSDEDE</sequence>
<evidence type="ECO:0000313" key="2">
    <source>
        <dbReference type="Proteomes" id="UP000027073"/>
    </source>
</evidence>
<dbReference type="HOGENOM" id="CLU_787820_0_0_1"/>
<gene>
    <name evidence="1" type="ORF">PLEOSDRAFT_1107362</name>
</gene>
<dbReference type="Proteomes" id="UP000027073">
    <property type="component" value="Unassembled WGS sequence"/>
</dbReference>
<dbReference type="InParanoid" id="A0A067NLF2"/>
<dbReference type="EMBL" id="KL198011">
    <property type="protein sequence ID" value="KDQ24431.1"/>
    <property type="molecule type" value="Genomic_DNA"/>
</dbReference>
<name>A0A067NLF2_PLEO1</name>